<feature type="transmembrane region" description="Helical" evidence="7">
    <location>
        <begin position="76"/>
        <end position="96"/>
    </location>
</feature>
<feature type="transmembrane region" description="Helical" evidence="7">
    <location>
        <begin position="259"/>
        <end position="277"/>
    </location>
</feature>
<evidence type="ECO:0000256" key="6">
    <source>
        <dbReference type="ARBA" id="ARBA00023136"/>
    </source>
</evidence>
<proteinExistence type="predicted"/>
<dbReference type="InterPro" id="IPR036259">
    <property type="entry name" value="MFS_trans_sf"/>
</dbReference>
<keyword evidence="4 7" id="KW-0812">Transmembrane</keyword>
<evidence type="ECO:0000259" key="8">
    <source>
        <dbReference type="PROSITE" id="PS50850"/>
    </source>
</evidence>
<keyword evidence="3" id="KW-1003">Cell membrane</keyword>
<feature type="transmembrane region" description="Helical" evidence="7">
    <location>
        <begin position="147"/>
        <end position="164"/>
    </location>
</feature>
<gene>
    <name evidence="9" type="ORF">FC44_GL000253</name>
</gene>
<sequence>MYSAKINRRQLFKVGTTSFINALGASIFVYALSLYLLKVTGSAFSYGMSLFVGPIIGILLSPITGRVIDRSNHKKVAIFSEIALIIVIVLFLIVFNELNTRYLYVVAVIFISFSEICARFFTLTYLSSTPEMVDENYHQRLNSIQTMSNSVASIISAPIAGVLVAKIDFNYIICIEIITELLTLLMVYITPFGNDSSNVKRITKSTQKIDFFKNYREIVIFGFFAIISNFMNALMQIGVPYVIVNKLDKSTEVSGNLQGLFSWGVFLGGVFITLITFKSQLKVVKKIYFLNFGALAILGICLKFSSINTIIIFAIFELVLGLLNGLADPPFFTYIQSVVPRENLGQVNTYLYTIVQFLTPLGILTYSALIEMVDYKLLFFVNGLVALIMALIILEVVKVARE</sequence>
<dbReference type="SUPFAM" id="SSF103473">
    <property type="entry name" value="MFS general substrate transporter"/>
    <property type="match status" value="1"/>
</dbReference>
<dbReference type="CDD" id="cd06173">
    <property type="entry name" value="MFS_MefA_like"/>
    <property type="match status" value="1"/>
</dbReference>
<dbReference type="Pfam" id="PF07690">
    <property type="entry name" value="MFS_1"/>
    <property type="match status" value="1"/>
</dbReference>
<dbReference type="PROSITE" id="PS50850">
    <property type="entry name" value="MFS"/>
    <property type="match status" value="1"/>
</dbReference>
<organism evidence="9 10">
    <name type="scientific">Lactobacillus intestinalis DSM 6629</name>
    <dbReference type="NCBI Taxonomy" id="1423761"/>
    <lineage>
        <taxon>Bacteria</taxon>
        <taxon>Bacillati</taxon>
        <taxon>Bacillota</taxon>
        <taxon>Bacilli</taxon>
        <taxon>Lactobacillales</taxon>
        <taxon>Lactobacillaceae</taxon>
        <taxon>Lactobacillus</taxon>
    </lineage>
</organism>
<dbReference type="InterPro" id="IPR020846">
    <property type="entry name" value="MFS_dom"/>
</dbReference>
<feature type="transmembrane region" description="Helical" evidence="7">
    <location>
        <begin position="12"/>
        <end position="37"/>
    </location>
</feature>
<feature type="transmembrane region" description="Helical" evidence="7">
    <location>
        <begin position="350"/>
        <end position="370"/>
    </location>
</feature>
<dbReference type="Proteomes" id="UP000051735">
    <property type="component" value="Unassembled WGS sequence"/>
</dbReference>
<dbReference type="GeneID" id="75115881"/>
<keyword evidence="10" id="KW-1185">Reference proteome</keyword>
<dbReference type="EMBL" id="AZGN01000008">
    <property type="protein sequence ID" value="KRM34189.1"/>
    <property type="molecule type" value="Genomic_DNA"/>
</dbReference>
<evidence type="ECO:0000256" key="2">
    <source>
        <dbReference type="ARBA" id="ARBA00022448"/>
    </source>
</evidence>
<dbReference type="Gene3D" id="1.20.1250.20">
    <property type="entry name" value="MFS general substrate transporter like domains"/>
    <property type="match status" value="1"/>
</dbReference>
<feature type="domain" description="Major facilitator superfamily (MFS) profile" evidence="8">
    <location>
        <begin position="217"/>
        <end position="402"/>
    </location>
</feature>
<evidence type="ECO:0000313" key="10">
    <source>
        <dbReference type="Proteomes" id="UP000051735"/>
    </source>
</evidence>
<dbReference type="PANTHER" id="PTHR43266:SF2">
    <property type="entry name" value="MAJOR FACILITATOR SUPERFAMILY (MFS) PROFILE DOMAIN-CONTAINING PROTEIN"/>
    <property type="match status" value="1"/>
</dbReference>
<evidence type="ECO:0000256" key="1">
    <source>
        <dbReference type="ARBA" id="ARBA00004651"/>
    </source>
</evidence>
<feature type="transmembrane region" description="Helical" evidence="7">
    <location>
        <begin position="289"/>
        <end position="316"/>
    </location>
</feature>
<evidence type="ECO:0000256" key="5">
    <source>
        <dbReference type="ARBA" id="ARBA00022989"/>
    </source>
</evidence>
<comment type="subcellular location">
    <subcellularLocation>
        <location evidence="1">Cell membrane</location>
        <topology evidence="1">Multi-pass membrane protein</topology>
    </subcellularLocation>
</comment>
<dbReference type="InterPro" id="IPR011701">
    <property type="entry name" value="MFS"/>
</dbReference>
<evidence type="ECO:0000313" key="9">
    <source>
        <dbReference type="EMBL" id="KRM34189.1"/>
    </source>
</evidence>
<name>A0ABR5PSA9_9LACO</name>
<dbReference type="RefSeq" id="WP_057809466.1">
    <property type="nucleotide sequence ID" value="NZ_AZGN01000008.1"/>
</dbReference>
<feature type="transmembrane region" description="Helical" evidence="7">
    <location>
        <begin position="377"/>
        <end position="397"/>
    </location>
</feature>
<keyword evidence="6 7" id="KW-0472">Membrane</keyword>
<comment type="caution">
    <text evidence="9">The sequence shown here is derived from an EMBL/GenBank/DDBJ whole genome shotgun (WGS) entry which is preliminary data.</text>
</comment>
<evidence type="ECO:0000256" key="7">
    <source>
        <dbReference type="SAM" id="Phobius"/>
    </source>
</evidence>
<feature type="transmembrane region" description="Helical" evidence="7">
    <location>
        <begin position="102"/>
        <end position="126"/>
    </location>
</feature>
<evidence type="ECO:0000256" key="4">
    <source>
        <dbReference type="ARBA" id="ARBA00022692"/>
    </source>
</evidence>
<evidence type="ECO:0000256" key="3">
    <source>
        <dbReference type="ARBA" id="ARBA00022475"/>
    </source>
</evidence>
<reference evidence="9 10" key="1">
    <citation type="journal article" date="2015" name="Genome Announc.">
        <title>Expanding the biotechnology potential of lactobacilli through comparative genomics of 213 strains and associated genera.</title>
        <authorList>
            <person name="Sun Z."/>
            <person name="Harris H.M."/>
            <person name="McCann A."/>
            <person name="Guo C."/>
            <person name="Argimon S."/>
            <person name="Zhang W."/>
            <person name="Yang X."/>
            <person name="Jeffery I.B."/>
            <person name="Cooney J.C."/>
            <person name="Kagawa T.F."/>
            <person name="Liu W."/>
            <person name="Song Y."/>
            <person name="Salvetti E."/>
            <person name="Wrobel A."/>
            <person name="Rasinkangas P."/>
            <person name="Parkhill J."/>
            <person name="Rea M.C."/>
            <person name="O'Sullivan O."/>
            <person name="Ritari J."/>
            <person name="Douillard F.P."/>
            <person name="Paul Ross R."/>
            <person name="Yang R."/>
            <person name="Briner A.E."/>
            <person name="Felis G.E."/>
            <person name="de Vos W.M."/>
            <person name="Barrangou R."/>
            <person name="Klaenhammer T.R."/>
            <person name="Caufield P.W."/>
            <person name="Cui Y."/>
            <person name="Zhang H."/>
            <person name="O'Toole P.W."/>
        </authorList>
    </citation>
    <scope>NUCLEOTIDE SEQUENCE [LARGE SCALE GENOMIC DNA]</scope>
    <source>
        <strain evidence="9 10">DSM 6629</strain>
    </source>
</reference>
<feature type="transmembrane region" description="Helical" evidence="7">
    <location>
        <begin position="43"/>
        <end position="64"/>
    </location>
</feature>
<keyword evidence="2" id="KW-0813">Transport</keyword>
<feature type="transmembrane region" description="Helical" evidence="7">
    <location>
        <begin position="218"/>
        <end position="239"/>
    </location>
</feature>
<accession>A0ABR5PSA9</accession>
<protein>
    <submittedName>
        <fullName evidence="9">Macrolide-efflux protein</fullName>
    </submittedName>
</protein>
<keyword evidence="5 7" id="KW-1133">Transmembrane helix</keyword>
<feature type="transmembrane region" description="Helical" evidence="7">
    <location>
        <begin position="170"/>
        <end position="191"/>
    </location>
</feature>
<dbReference type="PANTHER" id="PTHR43266">
    <property type="entry name" value="MACROLIDE-EFFLUX PROTEIN"/>
    <property type="match status" value="1"/>
</dbReference>